<dbReference type="AlphaFoldDB" id="A0A1T4T699"/>
<feature type="domain" description="MmgE/PrpD N-terminal" evidence="2">
    <location>
        <begin position="10"/>
        <end position="248"/>
    </location>
</feature>
<evidence type="ECO:0000259" key="3">
    <source>
        <dbReference type="Pfam" id="PF19305"/>
    </source>
</evidence>
<evidence type="ECO:0000313" key="4">
    <source>
        <dbReference type="EMBL" id="SKA35829.1"/>
    </source>
</evidence>
<dbReference type="InterPro" id="IPR042188">
    <property type="entry name" value="MmgE/PrpD_sf_2"/>
</dbReference>
<dbReference type="PANTHER" id="PTHR16943">
    <property type="entry name" value="2-METHYLCITRATE DEHYDRATASE-RELATED"/>
    <property type="match status" value="1"/>
</dbReference>
<comment type="similarity">
    <text evidence="1">Belongs to the PrpD family.</text>
</comment>
<evidence type="ECO:0000256" key="1">
    <source>
        <dbReference type="ARBA" id="ARBA00006174"/>
    </source>
</evidence>
<sequence>MLPRPGVTKDLSRFVVESRWEDIPAEARHEAKRALLNFFAVALAGCRTEPVDIALRTLGDFSGGRQATVIGRPERIDALNAAFLNAAGANVFDYCDTHLPTVIHPTAPVAPPLLAMAELKSVSGRELLLAFVLGVEIECRVGLAVSPGHYPKGWHITSTCGVFGAAAGAAKLLGLGTEQAVWSLGNASTQSAGLCECLGWPAKSLSVGNAARNGLLSALLAERGFSGPQEPIAGAQGFLAAMGEPPNWAALTDGLGKTWEVANNSLKPYPSGFVIHPLLDLALDWRLANPEATVERVAVRGNPLLLQRTDRPKISTGREAQVSLQHAVAAALVLGKAGLEQFTDACVNDPAVAAMRHRIETASDTSFSTIAAEMDLWTSDGRKHSVSTKAARGSVSNPLKDSEIEQKLRTEAASWQPDHDIQALIDAVWSLDRSDDVSALVAMTVPIPR</sequence>
<feature type="domain" description="MmgE/PrpD C-terminal" evidence="3">
    <location>
        <begin position="269"/>
        <end position="430"/>
    </location>
</feature>
<dbReference type="EMBL" id="FUWJ01000013">
    <property type="protein sequence ID" value="SKA35829.1"/>
    <property type="molecule type" value="Genomic_DNA"/>
</dbReference>
<reference evidence="5" key="1">
    <citation type="submission" date="2017-02" db="EMBL/GenBank/DDBJ databases">
        <authorList>
            <person name="Varghese N."/>
            <person name="Submissions S."/>
        </authorList>
    </citation>
    <scope>NUCLEOTIDE SEQUENCE [LARGE SCALE GENOMIC DNA]</scope>
    <source>
        <strain evidence="5">ATCC 27094</strain>
    </source>
</reference>
<dbReference type="InterPro" id="IPR042183">
    <property type="entry name" value="MmgE/PrpD_sf_1"/>
</dbReference>
<evidence type="ECO:0000313" key="5">
    <source>
        <dbReference type="Proteomes" id="UP000190092"/>
    </source>
</evidence>
<dbReference type="Gene3D" id="3.30.1330.120">
    <property type="entry name" value="2-methylcitrate dehydratase PrpD"/>
    <property type="match status" value="1"/>
</dbReference>
<dbReference type="InterPro" id="IPR036148">
    <property type="entry name" value="MmgE/PrpD_sf"/>
</dbReference>
<dbReference type="Gene3D" id="1.10.4100.10">
    <property type="entry name" value="2-methylcitrate dehydratase PrpD"/>
    <property type="match status" value="1"/>
</dbReference>
<accession>A0A1T4T699</accession>
<dbReference type="Pfam" id="PF19305">
    <property type="entry name" value="MmgE_PrpD_C"/>
    <property type="match status" value="1"/>
</dbReference>
<dbReference type="Pfam" id="PF03972">
    <property type="entry name" value="MmgE_PrpD_N"/>
    <property type="match status" value="1"/>
</dbReference>
<dbReference type="GO" id="GO:0016829">
    <property type="term" value="F:lyase activity"/>
    <property type="evidence" value="ECO:0007669"/>
    <property type="project" value="InterPro"/>
</dbReference>
<dbReference type="PANTHER" id="PTHR16943:SF8">
    <property type="entry name" value="2-METHYLCITRATE DEHYDRATASE"/>
    <property type="match status" value="1"/>
</dbReference>
<name>A0A1T4T699_9HYPH</name>
<dbReference type="SUPFAM" id="SSF103378">
    <property type="entry name" value="2-methylcitrate dehydratase PrpD"/>
    <property type="match status" value="1"/>
</dbReference>
<dbReference type="OrthoDB" id="9795089at2"/>
<dbReference type="STRING" id="225324.SAMN02745126_05730"/>
<dbReference type="InterPro" id="IPR045336">
    <property type="entry name" value="MmgE_PrpD_N"/>
</dbReference>
<dbReference type="InterPro" id="IPR045337">
    <property type="entry name" value="MmgE_PrpD_C"/>
</dbReference>
<proteinExistence type="inferred from homology"/>
<protein>
    <submittedName>
        <fullName evidence="4">2-methylcitrate dehydratase PrpD</fullName>
    </submittedName>
</protein>
<evidence type="ECO:0000259" key="2">
    <source>
        <dbReference type="Pfam" id="PF03972"/>
    </source>
</evidence>
<keyword evidence="5" id="KW-1185">Reference proteome</keyword>
<gene>
    <name evidence="4" type="ORF">SAMN02745126_05730</name>
</gene>
<dbReference type="InterPro" id="IPR005656">
    <property type="entry name" value="MmgE_PrpD"/>
</dbReference>
<dbReference type="Proteomes" id="UP000190092">
    <property type="component" value="Unassembled WGS sequence"/>
</dbReference>
<organism evidence="4 5">
    <name type="scientific">Enhydrobacter aerosaccus</name>
    <dbReference type="NCBI Taxonomy" id="225324"/>
    <lineage>
        <taxon>Bacteria</taxon>
        <taxon>Pseudomonadati</taxon>
        <taxon>Pseudomonadota</taxon>
        <taxon>Alphaproteobacteria</taxon>
        <taxon>Hyphomicrobiales</taxon>
        <taxon>Enhydrobacter</taxon>
    </lineage>
</organism>